<gene>
    <name evidence="8" type="ORF">SAMN06265219_11919</name>
</gene>
<dbReference type="RefSeq" id="WP_142456113.1">
    <property type="nucleotide sequence ID" value="NZ_FXTP01000019.1"/>
</dbReference>
<dbReference type="AlphaFoldDB" id="A0A521FGU5"/>
<dbReference type="InterPro" id="IPR006140">
    <property type="entry name" value="D-isomer_DH_NAD-bd"/>
</dbReference>
<evidence type="ECO:0000313" key="8">
    <source>
        <dbReference type="EMBL" id="SMO95428.1"/>
    </source>
</evidence>
<dbReference type="PANTHER" id="PTHR10996">
    <property type="entry name" value="2-HYDROXYACID DEHYDROGENASE-RELATED"/>
    <property type="match status" value="1"/>
</dbReference>
<dbReference type="GO" id="GO:0033711">
    <property type="term" value="F:4-phosphoerythronate dehydrogenase activity"/>
    <property type="evidence" value="ECO:0007669"/>
    <property type="project" value="InterPro"/>
</dbReference>
<evidence type="ECO:0000256" key="1">
    <source>
        <dbReference type="ARBA" id="ARBA00022490"/>
    </source>
</evidence>
<dbReference type="PANTHER" id="PTHR10996:SF178">
    <property type="entry name" value="2-HYDROXYACID DEHYDROGENASE YGL185C-RELATED"/>
    <property type="match status" value="1"/>
</dbReference>
<keyword evidence="9" id="KW-1185">Reference proteome</keyword>
<dbReference type="CDD" id="cd12158">
    <property type="entry name" value="ErythrP_dh"/>
    <property type="match status" value="1"/>
</dbReference>
<keyword evidence="3" id="KW-0520">NAD</keyword>
<organism evidence="8 9">
    <name type="scientific">Gracilimonas mengyeensis</name>
    <dbReference type="NCBI Taxonomy" id="1302730"/>
    <lineage>
        <taxon>Bacteria</taxon>
        <taxon>Pseudomonadati</taxon>
        <taxon>Balneolota</taxon>
        <taxon>Balneolia</taxon>
        <taxon>Balneolales</taxon>
        <taxon>Balneolaceae</taxon>
        <taxon>Gracilimonas</taxon>
    </lineage>
</organism>
<proteinExistence type="inferred from homology"/>
<name>A0A521FGU5_9BACT</name>
<evidence type="ECO:0000256" key="3">
    <source>
        <dbReference type="ARBA" id="ARBA00023027"/>
    </source>
</evidence>
<evidence type="ECO:0000259" key="7">
    <source>
        <dbReference type="Pfam" id="PF02826"/>
    </source>
</evidence>
<dbReference type="GO" id="GO:0051287">
    <property type="term" value="F:NAD binding"/>
    <property type="evidence" value="ECO:0007669"/>
    <property type="project" value="InterPro"/>
</dbReference>
<dbReference type="Gene3D" id="3.40.50.720">
    <property type="entry name" value="NAD(P)-binding Rossmann-like Domain"/>
    <property type="match status" value="2"/>
</dbReference>
<dbReference type="SUPFAM" id="SSF52283">
    <property type="entry name" value="Formate/glycerate dehydrogenase catalytic domain-like"/>
    <property type="match status" value="1"/>
</dbReference>
<dbReference type="InterPro" id="IPR020921">
    <property type="entry name" value="Erythronate-4-P_DHase"/>
</dbReference>
<protein>
    <submittedName>
        <fullName evidence="8">Erythronate-4-phosphate dehydrogenase</fullName>
    </submittedName>
</protein>
<evidence type="ECO:0000313" key="9">
    <source>
        <dbReference type="Proteomes" id="UP000317557"/>
    </source>
</evidence>
<feature type="domain" description="D-isomer specific 2-hydroxyacid dehydrogenase catalytic" evidence="6">
    <location>
        <begin position="34"/>
        <end position="284"/>
    </location>
</feature>
<dbReference type="InterPro" id="IPR036291">
    <property type="entry name" value="NAD(P)-bd_dom_sf"/>
</dbReference>
<evidence type="ECO:0000259" key="6">
    <source>
        <dbReference type="Pfam" id="PF00389"/>
    </source>
</evidence>
<evidence type="ECO:0000256" key="2">
    <source>
        <dbReference type="ARBA" id="ARBA00023002"/>
    </source>
</evidence>
<evidence type="ECO:0000256" key="4">
    <source>
        <dbReference type="ARBA" id="ARBA00023096"/>
    </source>
</evidence>
<dbReference type="GO" id="GO:0008615">
    <property type="term" value="P:pyridoxine biosynthetic process"/>
    <property type="evidence" value="ECO:0007669"/>
    <property type="project" value="UniProtKB-KW"/>
</dbReference>
<keyword evidence="4" id="KW-0664">Pyridoxine biosynthesis</keyword>
<dbReference type="EMBL" id="FXTP01000019">
    <property type="protein sequence ID" value="SMO95428.1"/>
    <property type="molecule type" value="Genomic_DNA"/>
</dbReference>
<evidence type="ECO:0000256" key="5">
    <source>
        <dbReference type="RuleBase" id="RU003719"/>
    </source>
</evidence>
<dbReference type="Pfam" id="PF00389">
    <property type="entry name" value="2-Hacid_dh"/>
    <property type="match status" value="1"/>
</dbReference>
<dbReference type="OrthoDB" id="1522997at2"/>
<dbReference type="GO" id="GO:0005829">
    <property type="term" value="C:cytosol"/>
    <property type="evidence" value="ECO:0007669"/>
    <property type="project" value="TreeGrafter"/>
</dbReference>
<feature type="domain" description="D-isomer specific 2-hydroxyacid dehydrogenase NAD-binding" evidence="7">
    <location>
        <begin position="111"/>
        <end position="256"/>
    </location>
</feature>
<dbReference type="InterPro" id="IPR006139">
    <property type="entry name" value="D-isomer_2_OHA_DH_cat_dom"/>
</dbReference>
<comment type="similarity">
    <text evidence="5">Belongs to the D-isomer specific 2-hydroxyacid dehydrogenase family.</text>
</comment>
<dbReference type="SUPFAM" id="SSF51735">
    <property type="entry name" value="NAD(P)-binding Rossmann-fold domains"/>
    <property type="match status" value="1"/>
</dbReference>
<keyword evidence="1" id="KW-0963">Cytoplasm</keyword>
<dbReference type="GO" id="GO:0030267">
    <property type="term" value="F:glyoxylate reductase (NADPH) activity"/>
    <property type="evidence" value="ECO:0007669"/>
    <property type="project" value="TreeGrafter"/>
</dbReference>
<dbReference type="Pfam" id="PF02826">
    <property type="entry name" value="2-Hacid_dh_C"/>
    <property type="match status" value="1"/>
</dbReference>
<sequence>MIHISADQNLYKIKELVPPETKLNLYDPSNGIPDLNDTDALLVRTVTQINANTLPQPPQQLRFIGTGSSGTDHIDEEYLQQNGIRFSDANGCNARAVAEYVITALLFWREEQQLKEIPGKVGVIGVGKAGSAVVSLLEKFGIDCVAYDPPRERRDPGFTSATIDEVLACEILTFHVPLNRKGEFATYHWLNEEKLAGRQYQLIINAARGGVIDELELMKAYVEERVQGYILDVWEEEPDFNTEIAKHAFLATPHIAGYSEQSKINATKMVCDRLAEYFNLEPSKSQENNDNQIIDLEDYLNYDLKKLLARFHPMKEYDAALRDLSDRPDKKVLFQNLRNEMPYRYEYPQLKIRKEVLDQFAELQLLGIQEI</sequence>
<dbReference type="GO" id="GO:0016618">
    <property type="term" value="F:hydroxypyruvate reductase [NAD(P)H] activity"/>
    <property type="evidence" value="ECO:0007669"/>
    <property type="project" value="TreeGrafter"/>
</dbReference>
<dbReference type="Proteomes" id="UP000317557">
    <property type="component" value="Unassembled WGS sequence"/>
</dbReference>
<dbReference type="InterPro" id="IPR050223">
    <property type="entry name" value="D-isomer_2-hydroxyacid_DH"/>
</dbReference>
<keyword evidence="2 5" id="KW-0560">Oxidoreductase</keyword>
<reference evidence="8 9" key="1">
    <citation type="submission" date="2017-05" db="EMBL/GenBank/DDBJ databases">
        <authorList>
            <person name="Varghese N."/>
            <person name="Submissions S."/>
        </authorList>
    </citation>
    <scope>NUCLEOTIDE SEQUENCE [LARGE SCALE GENOMIC DNA]</scope>
    <source>
        <strain evidence="8 9">DSM 21985</strain>
    </source>
</reference>
<accession>A0A521FGU5</accession>